<dbReference type="RefSeq" id="WP_243070569.1">
    <property type="nucleotide sequence ID" value="NZ_JAIVFL010000001.1"/>
</dbReference>
<gene>
    <name evidence="3" type="ORF">K9U37_03695</name>
    <name evidence="4" type="ORF">K9U37_05845</name>
    <name evidence="5" type="ORF">K9U37_11785</name>
    <name evidence="6" type="ORF">K9U37_13395</name>
</gene>
<dbReference type="InterPro" id="IPR047650">
    <property type="entry name" value="Transpos_IS110"/>
</dbReference>
<organism evidence="4 7">
    <name type="scientific">Candidatus Mycolicibacterium alkanivorans</name>
    <dbReference type="NCBI Taxonomy" id="2954114"/>
    <lineage>
        <taxon>Bacteria</taxon>
        <taxon>Bacillati</taxon>
        <taxon>Actinomycetota</taxon>
        <taxon>Actinomycetes</taxon>
        <taxon>Mycobacteriales</taxon>
        <taxon>Mycobacteriaceae</taxon>
        <taxon>Mycolicibacterium</taxon>
    </lineage>
</organism>
<dbReference type="EMBL" id="JAIVFL010000001">
    <property type="protein sequence ID" value="MCI4674470.1"/>
    <property type="molecule type" value="Genomic_DNA"/>
</dbReference>
<name>A0ABS9YTA7_9MYCO</name>
<dbReference type="NCBIfam" id="NF033542">
    <property type="entry name" value="transpos_IS110"/>
    <property type="match status" value="1"/>
</dbReference>
<keyword evidence="7" id="KW-1185">Reference proteome</keyword>
<reference evidence="4" key="1">
    <citation type="journal article" date="2022" name="ISME J.">
        <title>Identification of active gaseous-alkane degraders at natural gas seeps.</title>
        <authorList>
            <person name="Farhan Ul Haque M."/>
            <person name="Hernandez M."/>
            <person name="Crombie A.T."/>
            <person name="Murrell J.C."/>
        </authorList>
    </citation>
    <scope>NUCLEOTIDE SEQUENCE</scope>
    <source>
        <strain evidence="4">ANDR5</strain>
    </source>
</reference>
<dbReference type="Pfam" id="PF01548">
    <property type="entry name" value="DEDD_Tnp_IS110"/>
    <property type="match status" value="1"/>
</dbReference>
<evidence type="ECO:0000259" key="2">
    <source>
        <dbReference type="Pfam" id="PF02371"/>
    </source>
</evidence>
<dbReference type="EMBL" id="JAIVFL010000001">
    <property type="protein sequence ID" value="MCI4675818.1"/>
    <property type="molecule type" value="Genomic_DNA"/>
</dbReference>
<feature type="domain" description="Transposase IS110-like N-terminal" evidence="1">
    <location>
        <begin position="9"/>
        <end position="156"/>
    </location>
</feature>
<feature type="domain" description="Transposase IS116/IS110/IS902 C-terminal" evidence="2">
    <location>
        <begin position="254"/>
        <end position="339"/>
    </location>
</feature>
<dbReference type="EMBL" id="JAIVFL010000001">
    <property type="protein sequence ID" value="MCI4674093.1"/>
    <property type="molecule type" value="Genomic_DNA"/>
</dbReference>
<evidence type="ECO:0000259" key="1">
    <source>
        <dbReference type="Pfam" id="PF01548"/>
    </source>
</evidence>
<comment type="caution">
    <text evidence="4">The sequence shown here is derived from an EMBL/GenBank/DDBJ whole genome shotgun (WGS) entry which is preliminary data.</text>
</comment>
<accession>A0ABS9YTA7</accession>
<dbReference type="PANTHER" id="PTHR33055">
    <property type="entry name" value="TRANSPOSASE FOR INSERTION SEQUENCE ELEMENT IS1111A"/>
    <property type="match status" value="1"/>
</dbReference>
<dbReference type="PANTHER" id="PTHR33055:SF15">
    <property type="entry name" value="TRANSPOSASE-RELATED"/>
    <property type="match status" value="1"/>
</dbReference>
<dbReference type="EMBL" id="JAIVFL010000001">
    <property type="protein sequence ID" value="MCI4675529.1"/>
    <property type="molecule type" value="Genomic_DNA"/>
</dbReference>
<protein>
    <submittedName>
        <fullName evidence="4">IS110 family transposase</fullName>
    </submittedName>
</protein>
<evidence type="ECO:0000313" key="7">
    <source>
        <dbReference type="Proteomes" id="UP001139068"/>
    </source>
</evidence>
<evidence type="ECO:0000313" key="3">
    <source>
        <dbReference type="EMBL" id="MCI4674093.1"/>
    </source>
</evidence>
<sequence length="413" mass="44698">MEVIHPRCAGIDISKRDAKVCVRVQGSGSTPTSATVTTWGAMSGQILALREHLLDQRVNCVVMEATGDYWKPYFYLLEDTLTVMLVNAHDARNMPGRKTDVSDAAWLADLGAHGLLRGSLVPPQPIRELRDLTRARTTLTRDRARQVQRIEKVLEDAGIKLSSVATDIMGVSGRAMLEALIAGQSGPAAMADLAQRRMRSKIPTLTEALTGRFTPHHGYLIRMHLNLIDQYGQALADLDDRIGVAVTPLAAARELLTSIPGVSRIVAEVLLAETGADMSVFATAGHLASWAGTAPGSNESAGKVKSTKTRHGNRYLKGALGTAALAASRSKGTYLSAKYRRIAARRGPMKALVALEHSILVAVWNMLTNGEFYRDPGADYFTRRIPAKTKAHAISQLESLGYRVSLQPLTNTA</sequence>
<evidence type="ECO:0000313" key="4">
    <source>
        <dbReference type="EMBL" id="MCI4674470.1"/>
    </source>
</evidence>
<dbReference type="Proteomes" id="UP001139068">
    <property type="component" value="Unassembled WGS sequence"/>
</dbReference>
<dbReference type="InterPro" id="IPR002525">
    <property type="entry name" value="Transp_IS110-like_N"/>
</dbReference>
<proteinExistence type="predicted"/>
<dbReference type="InterPro" id="IPR003346">
    <property type="entry name" value="Transposase_20"/>
</dbReference>
<dbReference type="Pfam" id="PF02371">
    <property type="entry name" value="Transposase_20"/>
    <property type="match status" value="1"/>
</dbReference>
<evidence type="ECO:0000313" key="5">
    <source>
        <dbReference type="EMBL" id="MCI4675529.1"/>
    </source>
</evidence>
<evidence type="ECO:0000313" key="6">
    <source>
        <dbReference type="EMBL" id="MCI4675818.1"/>
    </source>
</evidence>